<sequence>MAERKKSKLFERHLTDEELLELLDNSDIELDDTDADPTFTLSDEEEPDVDEAEDQEEEDIQFTQAAINNPINSEDEQGNELNQNSDDPLFPNLDNPITNENQEGGGDEEIIHIPEEGQGDQRRGVRGRRRGRGRGQQSRGLDRQAGRIPQTTHRRGRGRGNATRRVEKWSGRNLNSNFPQFIPPVDERCSREGWNPLKYFLEYFDDNFFNLMVEQTNIYFHLSTGRELKATLHEMKAFVGISMLMSTLGYPRIRLYWDSFFRVDLIANAMTRDRYFQFRAAIHVVNNNDVTAEAKAHDKLWKVRPIIDRFQSTVLKIPREAEASIDEQMIPFTGHVAFRQFVPRKPNPTGLKNYVLSSKQGLILDFEVYQGKSTTRLVPEVGGPLKLGTGGQAVLRLAETCPPGTHLYFDRFFTGIALLDALKLKGISGTGTAMKQRFPNTNLKSDAELTAEGRGACDVVVRDDESVLLLKWVDNKTITMASTAHGKAPLSLAKRYSRAEKQYVNVEMPSIVKQYNTNMGGVDLHNRMIAHYRSYHRTKKWTVRFFEHFCDMACVNSWLTYREDSMKAAVPKNSIMDLHFFKMRTAQLLIQDKNEPVFDSETDSDGEPRAKRKAGRPGNVSLPLPEKRSQGALHLPQAIDLKDAQRCRNPSCTGKTRIKCAECNVYLCVLKDRNCFYDFHK</sequence>
<feature type="compositionally biased region" description="Acidic residues" evidence="1">
    <location>
        <begin position="22"/>
        <end position="35"/>
    </location>
</feature>
<dbReference type="STRING" id="195883.A0A482XJG6"/>
<dbReference type="SMR" id="A0A482XJG6"/>
<dbReference type="Proteomes" id="UP000291343">
    <property type="component" value="Unassembled WGS sequence"/>
</dbReference>
<dbReference type="InParanoid" id="A0A482XJG6"/>
<gene>
    <name evidence="3" type="ORF">LSTR_LSTR014484</name>
</gene>
<feature type="compositionally biased region" description="Polar residues" evidence="1">
    <location>
        <begin position="61"/>
        <end position="72"/>
    </location>
</feature>
<protein>
    <recommendedName>
        <fullName evidence="2">PiggyBac transposable element-derived protein domain-containing protein</fullName>
    </recommendedName>
</protein>
<feature type="compositionally biased region" description="Acidic residues" evidence="1">
    <location>
        <begin position="42"/>
        <end position="60"/>
    </location>
</feature>
<dbReference type="Pfam" id="PF13843">
    <property type="entry name" value="DDE_Tnp_1_7"/>
    <property type="match status" value="1"/>
</dbReference>
<dbReference type="OrthoDB" id="6745260at2759"/>
<feature type="region of interest" description="Disordered" evidence="1">
    <location>
        <begin position="597"/>
        <end position="627"/>
    </location>
</feature>
<dbReference type="PANTHER" id="PTHR47272:SF2">
    <property type="entry name" value="PIGGYBAC TRANSPOSABLE ELEMENT-DERIVED PROTEIN 3-LIKE"/>
    <property type="match status" value="1"/>
</dbReference>
<accession>A0A482XJG6</accession>
<name>A0A482XJG6_LAOST</name>
<feature type="region of interest" description="Disordered" evidence="1">
    <location>
        <begin position="22"/>
        <end position="164"/>
    </location>
</feature>
<proteinExistence type="predicted"/>
<organism evidence="3 4">
    <name type="scientific">Laodelphax striatellus</name>
    <name type="common">Small brown planthopper</name>
    <name type="synonym">Delphax striatella</name>
    <dbReference type="NCBI Taxonomy" id="195883"/>
    <lineage>
        <taxon>Eukaryota</taxon>
        <taxon>Metazoa</taxon>
        <taxon>Ecdysozoa</taxon>
        <taxon>Arthropoda</taxon>
        <taxon>Hexapoda</taxon>
        <taxon>Insecta</taxon>
        <taxon>Pterygota</taxon>
        <taxon>Neoptera</taxon>
        <taxon>Paraneoptera</taxon>
        <taxon>Hemiptera</taxon>
        <taxon>Auchenorrhyncha</taxon>
        <taxon>Fulgoroidea</taxon>
        <taxon>Delphacidae</taxon>
        <taxon>Criomorphinae</taxon>
        <taxon>Laodelphax</taxon>
    </lineage>
</organism>
<evidence type="ECO:0000313" key="4">
    <source>
        <dbReference type="Proteomes" id="UP000291343"/>
    </source>
</evidence>
<evidence type="ECO:0000259" key="2">
    <source>
        <dbReference type="Pfam" id="PF13843"/>
    </source>
</evidence>
<dbReference type="PANTHER" id="PTHR47272">
    <property type="entry name" value="DDE_TNP_1_7 DOMAIN-CONTAINING PROTEIN"/>
    <property type="match status" value="1"/>
</dbReference>
<dbReference type="InterPro" id="IPR029526">
    <property type="entry name" value="PGBD"/>
</dbReference>
<keyword evidence="4" id="KW-1185">Reference proteome</keyword>
<evidence type="ECO:0000313" key="3">
    <source>
        <dbReference type="EMBL" id="RZF45993.1"/>
    </source>
</evidence>
<feature type="domain" description="PiggyBac transposable element-derived protein" evidence="2">
    <location>
        <begin position="195"/>
        <end position="558"/>
    </location>
</feature>
<dbReference type="AlphaFoldDB" id="A0A482XJG6"/>
<feature type="compositionally biased region" description="Basic residues" evidence="1">
    <location>
        <begin position="124"/>
        <end position="133"/>
    </location>
</feature>
<dbReference type="FunCoup" id="A0A482XJG6">
    <property type="interactions" value="54"/>
</dbReference>
<feature type="compositionally biased region" description="Basic and acidic residues" evidence="1">
    <location>
        <begin position="109"/>
        <end position="123"/>
    </location>
</feature>
<evidence type="ECO:0000256" key="1">
    <source>
        <dbReference type="SAM" id="MobiDB-lite"/>
    </source>
</evidence>
<comment type="caution">
    <text evidence="3">The sequence shown here is derived from an EMBL/GenBank/DDBJ whole genome shotgun (WGS) entry which is preliminary data.</text>
</comment>
<reference evidence="3 4" key="1">
    <citation type="journal article" date="2017" name="Gigascience">
        <title>Genome sequence of the small brown planthopper, Laodelphax striatellus.</title>
        <authorList>
            <person name="Zhu J."/>
            <person name="Jiang F."/>
            <person name="Wang X."/>
            <person name="Yang P."/>
            <person name="Bao Y."/>
            <person name="Zhao W."/>
            <person name="Wang W."/>
            <person name="Lu H."/>
            <person name="Wang Q."/>
            <person name="Cui N."/>
            <person name="Li J."/>
            <person name="Chen X."/>
            <person name="Luo L."/>
            <person name="Yu J."/>
            <person name="Kang L."/>
            <person name="Cui F."/>
        </authorList>
    </citation>
    <scope>NUCLEOTIDE SEQUENCE [LARGE SCALE GENOMIC DNA]</scope>
    <source>
        <strain evidence="3">Lst14</strain>
    </source>
</reference>
<dbReference type="EMBL" id="QKKF02007279">
    <property type="protein sequence ID" value="RZF45993.1"/>
    <property type="molecule type" value="Genomic_DNA"/>
</dbReference>